<organism evidence="3 4">
    <name type="scientific">Corynespora cassiicola Philippines</name>
    <dbReference type="NCBI Taxonomy" id="1448308"/>
    <lineage>
        <taxon>Eukaryota</taxon>
        <taxon>Fungi</taxon>
        <taxon>Dikarya</taxon>
        <taxon>Ascomycota</taxon>
        <taxon>Pezizomycotina</taxon>
        <taxon>Dothideomycetes</taxon>
        <taxon>Pleosporomycetidae</taxon>
        <taxon>Pleosporales</taxon>
        <taxon>Corynesporascaceae</taxon>
        <taxon>Corynespora</taxon>
    </lineage>
</organism>
<reference evidence="3 4" key="1">
    <citation type="journal article" date="2018" name="Front. Microbiol.">
        <title>Genome-Wide Analysis of Corynespora cassiicola Leaf Fall Disease Putative Effectors.</title>
        <authorList>
            <person name="Lopez D."/>
            <person name="Ribeiro S."/>
            <person name="Label P."/>
            <person name="Fumanal B."/>
            <person name="Venisse J.S."/>
            <person name="Kohler A."/>
            <person name="de Oliveira R.R."/>
            <person name="Labutti K."/>
            <person name="Lipzen A."/>
            <person name="Lail K."/>
            <person name="Bauer D."/>
            <person name="Ohm R.A."/>
            <person name="Barry K.W."/>
            <person name="Spatafora J."/>
            <person name="Grigoriev I.V."/>
            <person name="Martin F.M."/>
            <person name="Pujade-Renaud V."/>
        </authorList>
    </citation>
    <scope>NUCLEOTIDE SEQUENCE [LARGE SCALE GENOMIC DNA]</scope>
    <source>
        <strain evidence="3 4">Philippines</strain>
    </source>
</reference>
<keyword evidence="1" id="KW-0663">Pyridoxal phosphate</keyword>
<sequence>TLIHPSDLTVANGCSSLFNMLGLTLGDPGDGILLTQPSYVAFPTDLGLLAKMQPIFVPFATTDQFSPTVLPHYEHALKEAIESGTQARALMLCNPHNPLGRCYPPETLIALLTFCNKYSIHLIVDEIYAQSVYDSGPGSPPFTSVLSLDWEKQISKAYLHVLYGMSKDFASDGLRIGCLWTRNEELARAVSALSGFHWPGAVDERVAVAMLEDERFIEEFLALSRSRLKLANVLARELLDGEGIRYMGGSNAGFFLWVDLSPYLRQEDGKDGWAREDRLMQRLLDAKVFLTRGQGQSSKHPGWFRFVFSHRGEVLREGVLRLKQALGKGQNTSRVEITI</sequence>
<dbReference type="EMBL" id="KZ678129">
    <property type="protein sequence ID" value="PSN73767.1"/>
    <property type="molecule type" value="Genomic_DNA"/>
</dbReference>
<dbReference type="InterPro" id="IPR050478">
    <property type="entry name" value="Ethylene_sulfur-biosynth"/>
</dbReference>
<evidence type="ECO:0000259" key="2">
    <source>
        <dbReference type="Pfam" id="PF00155"/>
    </source>
</evidence>
<feature type="non-terminal residue" evidence="3">
    <location>
        <position position="1"/>
    </location>
</feature>
<dbReference type="PANTHER" id="PTHR43795">
    <property type="entry name" value="BIFUNCTIONAL ASPARTATE AMINOTRANSFERASE AND GLUTAMATE/ASPARTATE-PREPHENATE AMINOTRANSFERASE-RELATED"/>
    <property type="match status" value="1"/>
</dbReference>
<dbReference type="InterPro" id="IPR004839">
    <property type="entry name" value="Aminotransferase_I/II_large"/>
</dbReference>
<dbReference type="CDD" id="cd00609">
    <property type="entry name" value="AAT_like"/>
    <property type="match status" value="1"/>
</dbReference>
<accession>A0A2T2P7X5</accession>
<evidence type="ECO:0000256" key="1">
    <source>
        <dbReference type="ARBA" id="ARBA00022898"/>
    </source>
</evidence>
<dbReference type="STRING" id="1448308.A0A2T2P7X5"/>
<gene>
    <name evidence="3" type="ORF">BS50DRAFT_483503</name>
</gene>
<evidence type="ECO:0000313" key="4">
    <source>
        <dbReference type="Proteomes" id="UP000240883"/>
    </source>
</evidence>
<dbReference type="Gene3D" id="3.40.640.10">
    <property type="entry name" value="Type I PLP-dependent aspartate aminotransferase-like (Major domain)"/>
    <property type="match status" value="1"/>
</dbReference>
<dbReference type="Proteomes" id="UP000240883">
    <property type="component" value="Unassembled WGS sequence"/>
</dbReference>
<dbReference type="Gene3D" id="3.90.1150.10">
    <property type="entry name" value="Aspartate Aminotransferase, domain 1"/>
    <property type="match status" value="1"/>
</dbReference>
<keyword evidence="3" id="KW-0808">Transferase</keyword>
<name>A0A2T2P7X5_CORCC</name>
<dbReference type="PANTHER" id="PTHR43795:SF39">
    <property type="entry name" value="AMINOTRANSFERASE CLASS I_CLASSII DOMAIN-CONTAINING PROTEIN"/>
    <property type="match status" value="1"/>
</dbReference>
<dbReference type="OrthoDB" id="7042322at2759"/>
<dbReference type="InterPro" id="IPR015422">
    <property type="entry name" value="PyrdxlP-dep_Trfase_small"/>
</dbReference>
<evidence type="ECO:0000313" key="3">
    <source>
        <dbReference type="EMBL" id="PSN73767.1"/>
    </source>
</evidence>
<dbReference type="PRINTS" id="PR00753">
    <property type="entry name" value="ACCSYNTHASE"/>
</dbReference>
<dbReference type="GO" id="GO:0008483">
    <property type="term" value="F:transaminase activity"/>
    <property type="evidence" value="ECO:0007669"/>
    <property type="project" value="TreeGrafter"/>
</dbReference>
<keyword evidence="4" id="KW-1185">Reference proteome</keyword>
<feature type="domain" description="Aminotransferase class I/classII large" evidence="2">
    <location>
        <begin position="6"/>
        <end position="319"/>
    </location>
</feature>
<dbReference type="SUPFAM" id="SSF53383">
    <property type="entry name" value="PLP-dependent transferases"/>
    <property type="match status" value="1"/>
</dbReference>
<dbReference type="AlphaFoldDB" id="A0A2T2P7X5"/>
<protein>
    <submittedName>
        <fullName evidence="3">PLP-dependent transferase</fullName>
    </submittedName>
</protein>
<dbReference type="InterPro" id="IPR015424">
    <property type="entry name" value="PyrdxlP-dep_Trfase"/>
</dbReference>
<dbReference type="GO" id="GO:0006520">
    <property type="term" value="P:amino acid metabolic process"/>
    <property type="evidence" value="ECO:0007669"/>
    <property type="project" value="TreeGrafter"/>
</dbReference>
<proteinExistence type="predicted"/>
<dbReference type="InterPro" id="IPR015421">
    <property type="entry name" value="PyrdxlP-dep_Trfase_major"/>
</dbReference>
<dbReference type="GO" id="GO:0030170">
    <property type="term" value="F:pyridoxal phosphate binding"/>
    <property type="evidence" value="ECO:0007669"/>
    <property type="project" value="InterPro"/>
</dbReference>
<dbReference type="Pfam" id="PF00155">
    <property type="entry name" value="Aminotran_1_2"/>
    <property type="match status" value="1"/>
</dbReference>